<protein>
    <recommendedName>
        <fullName evidence="4">Lipoprotein</fullName>
    </recommendedName>
</protein>
<dbReference type="PROSITE" id="PS51257">
    <property type="entry name" value="PROKAR_LIPOPROTEIN"/>
    <property type="match status" value="1"/>
</dbReference>
<keyword evidence="3" id="KW-1185">Reference proteome</keyword>
<reference evidence="3" key="1">
    <citation type="submission" date="2016-10" db="EMBL/GenBank/DDBJ databases">
        <authorList>
            <person name="Varghese N."/>
            <person name="Submissions S."/>
        </authorList>
    </citation>
    <scope>NUCLEOTIDE SEQUENCE [LARGE SCALE GENOMIC DNA]</scope>
    <source>
        <strain evidence="3">ATCC 25963</strain>
    </source>
</reference>
<accession>A0A1I1U027</accession>
<evidence type="ECO:0000313" key="2">
    <source>
        <dbReference type="EMBL" id="SFD64231.1"/>
    </source>
</evidence>
<dbReference type="Proteomes" id="UP000199400">
    <property type="component" value="Unassembled WGS sequence"/>
</dbReference>
<proteinExistence type="predicted"/>
<name>A0A1I1U027_9BACT</name>
<feature type="region of interest" description="Disordered" evidence="1">
    <location>
        <begin position="19"/>
        <end position="61"/>
    </location>
</feature>
<feature type="compositionally biased region" description="Pro residues" evidence="1">
    <location>
        <begin position="34"/>
        <end position="44"/>
    </location>
</feature>
<dbReference type="RefSeq" id="WP_096329374.1">
    <property type="nucleotide sequence ID" value="NZ_FOMX01000003.1"/>
</dbReference>
<evidence type="ECO:0000256" key="1">
    <source>
        <dbReference type="SAM" id="MobiDB-lite"/>
    </source>
</evidence>
<dbReference type="EMBL" id="FOMX01000003">
    <property type="protein sequence ID" value="SFD64231.1"/>
    <property type="molecule type" value="Genomic_DNA"/>
</dbReference>
<evidence type="ECO:0008006" key="4">
    <source>
        <dbReference type="Google" id="ProtNLM"/>
    </source>
</evidence>
<organism evidence="2 3">
    <name type="scientific">Nannocystis exedens</name>
    <dbReference type="NCBI Taxonomy" id="54"/>
    <lineage>
        <taxon>Bacteria</taxon>
        <taxon>Pseudomonadati</taxon>
        <taxon>Myxococcota</taxon>
        <taxon>Polyangia</taxon>
        <taxon>Nannocystales</taxon>
        <taxon>Nannocystaceae</taxon>
        <taxon>Nannocystis</taxon>
    </lineage>
</organism>
<gene>
    <name evidence="2" type="ORF">SAMN02745121_00861</name>
</gene>
<sequence length="160" mass="16691">MPRARDALLAAVLIAACTPAPDGRSASPTTSDATPPPPSQPSPPAGRTANNDARGFANQPDYDGEAAILKPQVASRLPDPLPTDRKQACAAMFAAADALYRDIDPAGTALQLLQASRAADQSACERETSPRAAACVTVLLADRNAELPWLLDQCSRAFPD</sequence>
<dbReference type="AlphaFoldDB" id="A0A1I1U027"/>
<evidence type="ECO:0000313" key="3">
    <source>
        <dbReference type="Proteomes" id="UP000199400"/>
    </source>
</evidence>